<dbReference type="Gene3D" id="3.30.110.10">
    <property type="entry name" value="Translation initiation factor 3 (IF-3), C-terminal domain"/>
    <property type="match status" value="1"/>
</dbReference>
<accession>A0A1D1VMV7</accession>
<keyword evidence="3" id="KW-0648">Protein biosynthesis</keyword>
<gene>
    <name evidence="5" type="primary">RvY_12842-1</name>
    <name evidence="5" type="synonym">RvY_12842.1</name>
    <name evidence="5" type="ORF">RvY_12842</name>
</gene>
<dbReference type="InterPro" id="IPR001288">
    <property type="entry name" value="Translation_initiation_fac_3"/>
</dbReference>
<evidence type="ECO:0000256" key="2">
    <source>
        <dbReference type="ARBA" id="ARBA00022540"/>
    </source>
</evidence>
<protein>
    <recommendedName>
        <fullName evidence="4">Translation initiation factor 3 N-terminal domain-containing protein</fullName>
    </recommendedName>
</protein>
<keyword evidence="2" id="KW-0396">Initiation factor</keyword>
<evidence type="ECO:0000259" key="4">
    <source>
        <dbReference type="Pfam" id="PF05198"/>
    </source>
</evidence>
<keyword evidence="6" id="KW-1185">Reference proteome</keyword>
<evidence type="ECO:0000313" key="5">
    <source>
        <dbReference type="EMBL" id="GAV02251.1"/>
    </source>
</evidence>
<name>A0A1D1VMV7_RAMVA</name>
<dbReference type="OrthoDB" id="21573at2759"/>
<comment type="caution">
    <text evidence="5">The sequence shown here is derived from an EMBL/GenBank/DDBJ whole genome shotgun (WGS) entry which is preliminary data.</text>
</comment>
<evidence type="ECO:0000313" key="6">
    <source>
        <dbReference type="Proteomes" id="UP000186922"/>
    </source>
</evidence>
<reference evidence="5 6" key="1">
    <citation type="journal article" date="2016" name="Nat. Commun.">
        <title>Extremotolerant tardigrade genome and improved radiotolerance of human cultured cells by tardigrade-unique protein.</title>
        <authorList>
            <person name="Hashimoto T."/>
            <person name="Horikawa D.D."/>
            <person name="Saito Y."/>
            <person name="Kuwahara H."/>
            <person name="Kozuka-Hata H."/>
            <person name="Shin-I T."/>
            <person name="Minakuchi Y."/>
            <person name="Ohishi K."/>
            <person name="Motoyama A."/>
            <person name="Aizu T."/>
            <person name="Enomoto A."/>
            <person name="Kondo K."/>
            <person name="Tanaka S."/>
            <person name="Hara Y."/>
            <person name="Koshikawa S."/>
            <person name="Sagara H."/>
            <person name="Miura T."/>
            <person name="Yokobori S."/>
            <person name="Miyagawa K."/>
            <person name="Suzuki Y."/>
            <person name="Kubo T."/>
            <person name="Oyama M."/>
            <person name="Kohara Y."/>
            <person name="Fujiyama A."/>
            <person name="Arakawa K."/>
            <person name="Katayama T."/>
            <person name="Toyoda A."/>
            <person name="Kunieda T."/>
        </authorList>
    </citation>
    <scope>NUCLEOTIDE SEQUENCE [LARGE SCALE GENOMIC DNA]</scope>
    <source>
        <strain evidence="5 6">YOKOZUNA-1</strain>
    </source>
</reference>
<dbReference type="Proteomes" id="UP000186922">
    <property type="component" value="Unassembled WGS sequence"/>
</dbReference>
<evidence type="ECO:0000256" key="3">
    <source>
        <dbReference type="ARBA" id="ARBA00022917"/>
    </source>
</evidence>
<dbReference type="Pfam" id="PF05198">
    <property type="entry name" value="IF3_N"/>
    <property type="match status" value="1"/>
</dbReference>
<sequence>MDCRRNPSRLLPLLRLGQCRPCNRSNENLMLYLNQLTLRHDWPPHPPSLISALHTSTESWRKKNILQDELPVKTKPLDLKVIVIGHDGEDMGIYTKGQAQELAKKRGMRIVPVEQYPALQESIQRNSVHPIYRLLSGTELFEIQKKDHELRKETKQVAQKILQLTCTASENDVRTKLRQGEAWLRKGDSLKVLILGREDMKARMGELQQQVLTALKAFYKPTISGLSKSDRNISFLLESSGVKEKPIVDSGVKNEEP</sequence>
<dbReference type="InterPro" id="IPR019814">
    <property type="entry name" value="Translation_initiation_fac_3_N"/>
</dbReference>
<dbReference type="AlphaFoldDB" id="A0A1D1VMV7"/>
<dbReference type="SUPFAM" id="SSF55200">
    <property type="entry name" value="Translation initiation factor IF3, C-terminal domain"/>
    <property type="match status" value="1"/>
</dbReference>
<dbReference type="GO" id="GO:0043022">
    <property type="term" value="F:ribosome binding"/>
    <property type="evidence" value="ECO:0007669"/>
    <property type="project" value="TreeGrafter"/>
</dbReference>
<comment type="similarity">
    <text evidence="1">Belongs to the IF-3 family.</text>
</comment>
<dbReference type="GO" id="GO:0005739">
    <property type="term" value="C:mitochondrion"/>
    <property type="evidence" value="ECO:0007669"/>
    <property type="project" value="TreeGrafter"/>
</dbReference>
<organism evidence="5 6">
    <name type="scientific">Ramazzottius varieornatus</name>
    <name type="common">Water bear</name>
    <name type="synonym">Tardigrade</name>
    <dbReference type="NCBI Taxonomy" id="947166"/>
    <lineage>
        <taxon>Eukaryota</taxon>
        <taxon>Metazoa</taxon>
        <taxon>Ecdysozoa</taxon>
        <taxon>Tardigrada</taxon>
        <taxon>Eutardigrada</taxon>
        <taxon>Parachela</taxon>
        <taxon>Hypsibioidea</taxon>
        <taxon>Ramazzottiidae</taxon>
        <taxon>Ramazzottius</taxon>
    </lineage>
</organism>
<dbReference type="InterPro" id="IPR036787">
    <property type="entry name" value="T_IF-3_N_sf"/>
</dbReference>
<dbReference type="InterPro" id="IPR036788">
    <property type="entry name" value="T_IF-3_C_sf"/>
</dbReference>
<dbReference type="EMBL" id="BDGG01000008">
    <property type="protein sequence ID" value="GAV02251.1"/>
    <property type="molecule type" value="Genomic_DNA"/>
</dbReference>
<dbReference type="SUPFAM" id="SSF54364">
    <property type="entry name" value="Translation initiation factor IF3, N-terminal domain"/>
    <property type="match status" value="1"/>
</dbReference>
<feature type="domain" description="Translation initiation factor 3 N-terminal" evidence="4">
    <location>
        <begin position="80"/>
        <end position="149"/>
    </location>
</feature>
<dbReference type="Gene3D" id="3.10.20.80">
    <property type="entry name" value="Translation initiation factor 3 (IF-3), N-terminal domain"/>
    <property type="match status" value="1"/>
</dbReference>
<evidence type="ECO:0000256" key="1">
    <source>
        <dbReference type="ARBA" id="ARBA00005439"/>
    </source>
</evidence>
<dbReference type="GO" id="GO:0003743">
    <property type="term" value="F:translation initiation factor activity"/>
    <property type="evidence" value="ECO:0007669"/>
    <property type="project" value="UniProtKB-KW"/>
</dbReference>
<dbReference type="GO" id="GO:0032790">
    <property type="term" value="P:ribosome disassembly"/>
    <property type="evidence" value="ECO:0007669"/>
    <property type="project" value="TreeGrafter"/>
</dbReference>
<dbReference type="PANTHER" id="PTHR10938:SF0">
    <property type="entry name" value="TRANSLATION INITIATION FACTOR IF-3, MITOCHONDRIAL"/>
    <property type="match status" value="1"/>
</dbReference>
<dbReference type="PANTHER" id="PTHR10938">
    <property type="entry name" value="TRANSLATION INITIATION FACTOR IF-3"/>
    <property type="match status" value="1"/>
</dbReference>
<dbReference type="GO" id="GO:0070124">
    <property type="term" value="P:mitochondrial translational initiation"/>
    <property type="evidence" value="ECO:0007669"/>
    <property type="project" value="TreeGrafter"/>
</dbReference>
<proteinExistence type="inferred from homology"/>